<feature type="coiled-coil region" evidence="1">
    <location>
        <begin position="43"/>
        <end position="98"/>
    </location>
</feature>
<accession>A0AAW0P602</accession>
<proteinExistence type="predicted"/>
<protein>
    <submittedName>
        <fullName evidence="3">Uncharacterized protein</fullName>
    </submittedName>
</protein>
<gene>
    <name evidence="3" type="ORF">WMY93_009892</name>
</gene>
<keyword evidence="4" id="KW-1185">Reference proteome</keyword>
<evidence type="ECO:0000313" key="4">
    <source>
        <dbReference type="Proteomes" id="UP001460270"/>
    </source>
</evidence>
<evidence type="ECO:0000313" key="3">
    <source>
        <dbReference type="EMBL" id="KAK7918608.1"/>
    </source>
</evidence>
<evidence type="ECO:0000256" key="1">
    <source>
        <dbReference type="SAM" id="Coils"/>
    </source>
</evidence>
<sequence>MSLEKKSEDANVKQAECEPEAEELDWDGYSATLEQKNGDNCEVAQLLQRLEQREEELRRLQEEREHLLELSQQAIEDLQSEEEKVDTLTKQKTQLQMHAEDVSVHRHTAQTAHSSRSVSRLKAHAPRSALFEALINISWKMIDHQSKQHLALALEYQLDEVRQRRLEPEEIHGGPQTHSGPGRMEQRNGLNGTEQEMSRLQTDDALKRRSQQQQIDARAGLAIGRTGSFPGGPMPFWADPRLLLSTGLSNSDHKPAGQKKRFVSMDHDRQRCSAQRFIEVCGKVMEKQRRSCWTGDSVWGFCLSNAQTILRLDDERKTLIKGREGELETTETNSAPDRGNATPSPPPPPADNVDRAPAPATTLPGPRIQLQSLSQYSHNRLV</sequence>
<feature type="region of interest" description="Disordered" evidence="2">
    <location>
        <begin position="1"/>
        <end position="25"/>
    </location>
</feature>
<organism evidence="3 4">
    <name type="scientific">Mugilogobius chulae</name>
    <name type="common">yellowstripe goby</name>
    <dbReference type="NCBI Taxonomy" id="88201"/>
    <lineage>
        <taxon>Eukaryota</taxon>
        <taxon>Metazoa</taxon>
        <taxon>Chordata</taxon>
        <taxon>Craniata</taxon>
        <taxon>Vertebrata</taxon>
        <taxon>Euteleostomi</taxon>
        <taxon>Actinopterygii</taxon>
        <taxon>Neopterygii</taxon>
        <taxon>Teleostei</taxon>
        <taxon>Neoteleostei</taxon>
        <taxon>Acanthomorphata</taxon>
        <taxon>Gobiaria</taxon>
        <taxon>Gobiiformes</taxon>
        <taxon>Gobioidei</taxon>
        <taxon>Gobiidae</taxon>
        <taxon>Gobionellinae</taxon>
        <taxon>Mugilogobius</taxon>
    </lineage>
</organism>
<dbReference type="EMBL" id="JBBPFD010000007">
    <property type="protein sequence ID" value="KAK7918608.1"/>
    <property type="molecule type" value="Genomic_DNA"/>
</dbReference>
<feature type="region of interest" description="Disordered" evidence="2">
    <location>
        <begin position="167"/>
        <end position="224"/>
    </location>
</feature>
<comment type="caution">
    <text evidence="3">The sequence shown here is derived from an EMBL/GenBank/DDBJ whole genome shotgun (WGS) entry which is preliminary data.</text>
</comment>
<dbReference type="AlphaFoldDB" id="A0AAW0P602"/>
<evidence type="ECO:0000256" key="2">
    <source>
        <dbReference type="SAM" id="MobiDB-lite"/>
    </source>
</evidence>
<keyword evidence="1" id="KW-0175">Coiled coil</keyword>
<feature type="compositionally biased region" description="Basic and acidic residues" evidence="2">
    <location>
        <begin position="1"/>
        <end position="11"/>
    </location>
</feature>
<feature type="compositionally biased region" description="Polar residues" evidence="2">
    <location>
        <begin position="369"/>
        <end position="382"/>
    </location>
</feature>
<feature type="region of interest" description="Disordered" evidence="2">
    <location>
        <begin position="321"/>
        <end position="382"/>
    </location>
</feature>
<dbReference type="Proteomes" id="UP001460270">
    <property type="component" value="Unassembled WGS sequence"/>
</dbReference>
<feature type="compositionally biased region" description="Polar residues" evidence="2">
    <location>
        <begin position="188"/>
        <end position="200"/>
    </location>
</feature>
<reference evidence="4" key="1">
    <citation type="submission" date="2024-04" db="EMBL/GenBank/DDBJ databases">
        <title>Salinicola lusitanus LLJ914,a marine bacterium isolated from the Okinawa Trough.</title>
        <authorList>
            <person name="Li J."/>
        </authorList>
    </citation>
    <scope>NUCLEOTIDE SEQUENCE [LARGE SCALE GENOMIC DNA]</scope>
</reference>
<name>A0AAW0P602_9GOBI</name>